<evidence type="ECO:0000313" key="18">
    <source>
        <dbReference type="Proteomes" id="UP000711391"/>
    </source>
</evidence>
<feature type="domain" description="Riboflavin kinase" evidence="16">
    <location>
        <begin position="192"/>
        <end position="315"/>
    </location>
</feature>
<keyword evidence="10 15" id="KW-0274">FAD</keyword>
<evidence type="ECO:0000256" key="6">
    <source>
        <dbReference type="ARBA" id="ARBA00022679"/>
    </source>
</evidence>
<sequence length="315" mass="35924">MYLIRGQHNLDLFKELYPKEKLHGTIGNFDGLHKGHQAILNKIKNKAKDSQSSTIVFFTEPHASEYFAVSGNSSAIVPPRICPWREKFELLREFGIDFAFFLKFNNSLRKMTPETFISEILESVGLSSLTVGDDFRFGANRAGDFELLKSWGSKHNIEINNTPTFKYLDERVSSTRIREALLNDDFNLAKNLLGRAYTFSGKVLHGQHLGRTIGVPTANLWLPKQKLPISGVYAVKCNLENNIYDGIANMGIRPTVGGTQPVLEVHLFEFNSNIYSKRLNVEFIRKIREEKKFKNLDMLKSQIQKDIKAAKNLLR</sequence>
<evidence type="ECO:0000256" key="4">
    <source>
        <dbReference type="ARBA" id="ARBA00022630"/>
    </source>
</evidence>
<dbReference type="AlphaFoldDB" id="A0A937ID34"/>
<organism evidence="17 18">
    <name type="scientific">SAR86 cluster bacterium</name>
    <dbReference type="NCBI Taxonomy" id="2030880"/>
    <lineage>
        <taxon>Bacteria</taxon>
        <taxon>Pseudomonadati</taxon>
        <taxon>Pseudomonadota</taxon>
        <taxon>Gammaproteobacteria</taxon>
        <taxon>SAR86 cluster</taxon>
    </lineage>
</organism>
<evidence type="ECO:0000256" key="3">
    <source>
        <dbReference type="ARBA" id="ARBA00005201"/>
    </source>
</evidence>
<dbReference type="NCBIfam" id="NF004159">
    <property type="entry name" value="PRK05627.1-2"/>
    <property type="match status" value="1"/>
</dbReference>
<dbReference type="EC" id="2.7.1.26" evidence="15"/>
<dbReference type="SUPFAM" id="SSF52374">
    <property type="entry name" value="Nucleotidylyl transferase"/>
    <property type="match status" value="1"/>
</dbReference>
<dbReference type="PANTHER" id="PTHR22749:SF6">
    <property type="entry name" value="RIBOFLAVIN KINASE"/>
    <property type="match status" value="1"/>
</dbReference>
<evidence type="ECO:0000259" key="16">
    <source>
        <dbReference type="SMART" id="SM00904"/>
    </source>
</evidence>
<comment type="catalytic activity">
    <reaction evidence="13 15">
        <text>riboflavin + ATP = FMN + ADP + H(+)</text>
        <dbReference type="Rhea" id="RHEA:14357"/>
        <dbReference type="ChEBI" id="CHEBI:15378"/>
        <dbReference type="ChEBI" id="CHEBI:30616"/>
        <dbReference type="ChEBI" id="CHEBI:57986"/>
        <dbReference type="ChEBI" id="CHEBI:58210"/>
        <dbReference type="ChEBI" id="CHEBI:456216"/>
        <dbReference type="EC" id="2.7.1.26"/>
    </reaction>
</comment>
<evidence type="ECO:0000256" key="14">
    <source>
        <dbReference type="ARBA" id="ARBA00049494"/>
    </source>
</evidence>
<dbReference type="Pfam" id="PF06574">
    <property type="entry name" value="FAD_syn"/>
    <property type="match status" value="1"/>
</dbReference>
<dbReference type="InterPro" id="IPR015865">
    <property type="entry name" value="Riboflavin_kinase_bac/euk"/>
</dbReference>
<dbReference type="Gene3D" id="2.40.30.30">
    <property type="entry name" value="Riboflavin kinase-like"/>
    <property type="match status" value="1"/>
</dbReference>
<dbReference type="PANTHER" id="PTHR22749">
    <property type="entry name" value="RIBOFLAVIN KINASE/FMN ADENYLYLTRANSFERASE"/>
    <property type="match status" value="1"/>
</dbReference>
<dbReference type="Gene3D" id="3.40.50.620">
    <property type="entry name" value="HUPs"/>
    <property type="match status" value="1"/>
</dbReference>
<reference evidence="17" key="1">
    <citation type="submission" date="2020-10" db="EMBL/GenBank/DDBJ databases">
        <title>Microbiome of the Black Sea water column analyzed by genome centric metagenomics.</title>
        <authorList>
            <person name="Cabello-Yeves P.J."/>
            <person name="Callieri C."/>
            <person name="Picazo A."/>
            <person name="Mehrshad M."/>
            <person name="Haro-Moreno J.M."/>
            <person name="Roda-Garcia J."/>
            <person name="Dzembekova N."/>
            <person name="Slabakova V."/>
            <person name="Slabakova N."/>
            <person name="Moncheva S."/>
            <person name="Rodriguez-Valera F."/>
        </authorList>
    </citation>
    <scope>NUCLEOTIDE SEQUENCE</scope>
    <source>
        <strain evidence="17">BS307-5m-G50</strain>
    </source>
</reference>
<dbReference type="GO" id="GO:0005524">
    <property type="term" value="F:ATP binding"/>
    <property type="evidence" value="ECO:0007669"/>
    <property type="project" value="UniProtKB-UniRule"/>
</dbReference>
<evidence type="ECO:0000256" key="15">
    <source>
        <dbReference type="PIRNR" id="PIRNR004491"/>
    </source>
</evidence>
<dbReference type="NCBIfam" id="NF004162">
    <property type="entry name" value="PRK05627.1-5"/>
    <property type="match status" value="1"/>
</dbReference>
<dbReference type="GO" id="GO:0003919">
    <property type="term" value="F:FMN adenylyltransferase activity"/>
    <property type="evidence" value="ECO:0007669"/>
    <property type="project" value="UniProtKB-UniRule"/>
</dbReference>
<proteinExistence type="inferred from homology"/>
<dbReference type="GO" id="GO:0006747">
    <property type="term" value="P:FAD biosynthetic process"/>
    <property type="evidence" value="ECO:0007669"/>
    <property type="project" value="UniProtKB-UniRule"/>
</dbReference>
<evidence type="ECO:0000256" key="13">
    <source>
        <dbReference type="ARBA" id="ARBA00047880"/>
    </source>
</evidence>
<keyword evidence="6 15" id="KW-0808">Transferase</keyword>
<dbReference type="Pfam" id="PF01687">
    <property type="entry name" value="Flavokinase"/>
    <property type="match status" value="1"/>
</dbReference>
<name>A0A937ID34_9GAMM</name>
<comment type="caution">
    <text evidence="17">The sequence shown here is derived from an EMBL/GenBank/DDBJ whole genome shotgun (WGS) entry which is preliminary data.</text>
</comment>
<dbReference type="InterPro" id="IPR014729">
    <property type="entry name" value="Rossmann-like_a/b/a_fold"/>
</dbReference>
<comment type="function">
    <text evidence="1">Catalyzes the phosphorylation of riboflavin to FMN followed by the adenylation of FMN to FAD.</text>
</comment>
<dbReference type="SMART" id="SM00904">
    <property type="entry name" value="Flavokinase"/>
    <property type="match status" value="1"/>
</dbReference>
<accession>A0A937ID34</accession>
<dbReference type="InterPro" id="IPR023468">
    <property type="entry name" value="Riboflavin_kinase"/>
</dbReference>
<dbReference type="NCBIfam" id="NF004163">
    <property type="entry name" value="PRK05627.1-6"/>
    <property type="match status" value="1"/>
</dbReference>
<keyword evidence="7 15" id="KW-0548">Nucleotidyltransferase</keyword>
<dbReference type="Proteomes" id="UP000711391">
    <property type="component" value="Unassembled WGS sequence"/>
</dbReference>
<keyword evidence="12" id="KW-0511">Multifunctional enzyme</keyword>
<evidence type="ECO:0000256" key="5">
    <source>
        <dbReference type="ARBA" id="ARBA00022643"/>
    </source>
</evidence>
<evidence type="ECO:0000256" key="8">
    <source>
        <dbReference type="ARBA" id="ARBA00022741"/>
    </source>
</evidence>
<keyword evidence="8 15" id="KW-0547">Nucleotide-binding</keyword>
<comment type="pathway">
    <text evidence="2 15">Cofactor biosynthesis; FAD biosynthesis; FAD from FMN: step 1/1.</text>
</comment>
<dbReference type="InterPro" id="IPR002606">
    <property type="entry name" value="Riboflavin_kinase_bac"/>
</dbReference>
<evidence type="ECO:0000256" key="12">
    <source>
        <dbReference type="ARBA" id="ARBA00023268"/>
    </source>
</evidence>
<evidence type="ECO:0000256" key="2">
    <source>
        <dbReference type="ARBA" id="ARBA00004726"/>
    </source>
</evidence>
<evidence type="ECO:0000256" key="9">
    <source>
        <dbReference type="ARBA" id="ARBA00022777"/>
    </source>
</evidence>
<dbReference type="InterPro" id="IPR023465">
    <property type="entry name" value="Riboflavin_kinase_dom_sf"/>
</dbReference>
<protein>
    <recommendedName>
        <fullName evidence="15">Riboflavin biosynthesis protein</fullName>
    </recommendedName>
    <domain>
        <recommendedName>
            <fullName evidence="15">Riboflavin kinase</fullName>
            <ecNumber evidence="15">2.7.1.26</ecNumber>
        </recommendedName>
        <alternativeName>
            <fullName evidence="15">Flavokinase</fullName>
        </alternativeName>
    </domain>
    <domain>
        <recommendedName>
            <fullName evidence="15">FMN adenylyltransferase</fullName>
            <ecNumber evidence="15">2.7.7.2</ecNumber>
        </recommendedName>
        <alternativeName>
            <fullName evidence="15">FAD pyrophosphorylase</fullName>
        </alternativeName>
        <alternativeName>
            <fullName evidence="15">FAD synthase</fullName>
        </alternativeName>
    </domain>
</protein>
<keyword evidence="5 15" id="KW-0288">FMN</keyword>
<evidence type="ECO:0000256" key="7">
    <source>
        <dbReference type="ARBA" id="ARBA00022695"/>
    </source>
</evidence>
<dbReference type="FunFam" id="3.40.50.620:FF:000021">
    <property type="entry name" value="Riboflavin biosynthesis protein"/>
    <property type="match status" value="1"/>
</dbReference>
<dbReference type="InterPro" id="IPR015864">
    <property type="entry name" value="FAD_synthase"/>
</dbReference>
<dbReference type="GO" id="GO:0008531">
    <property type="term" value="F:riboflavin kinase activity"/>
    <property type="evidence" value="ECO:0007669"/>
    <property type="project" value="UniProtKB-UniRule"/>
</dbReference>
<keyword evidence="4 15" id="KW-0285">Flavoprotein</keyword>
<evidence type="ECO:0000256" key="11">
    <source>
        <dbReference type="ARBA" id="ARBA00022840"/>
    </source>
</evidence>
<comment type="pathway">
    <text evidence="3 15">Cofactor biosynthesis; FMN biosynthesis; FMN from riboflavin (ATP route): step 1/1.</text>
</comment>
<dbReference type="SUPFAM" id="SSF82114">
    <property type="entry name" value="Riboflavin kinase-like"/>
    <property type="match status" value="1"/>
</dbReference>
<dbReference type="CDD" id="cd02064">
    <property type="entry name" value="FAD_synthetase_N"/>
    <property type="match status" value="1"/>
</dbReference>
<comment type="similarity">
    <text evidence="15">Belongs to the ribF family.</text>
</comment>
<evidence type="ECO:0000256" key="1">
    <source>
        <dbReference type="ARBA" id="ARBA00002121"/>
    </source>
</evidence>
<dbReference type="EMBL" id="JADHQD010000006">
    <property type="protein sequence ID" value="MBL6818069.1"/>
    <property type="molecule type" value="Genomic_DNA"/>
</dbReference>
<dbReference type="NCBIfam" id="TIGR00083">
    <property type="entry name" value="ribF"/>
    <property type="match status" value="1"/>
</dbReference>
<dbReference type="GO" id="GO:0009231">
    <property type="term" value="P:riboflavin biosynthetic process"/>
    <property type="evidence" value="ECO:0007669"/>
    <property type="project" value="InterPro"/>
</dbReference>
<dbReference type="GO" id="GO:0009398">
    <property type="term" value="P:FMN biosynthetic process"/>
    <property type="evidence" value="ECO:0007669"/>
    <property type="project" value="UniProtKB-UniRule"/>
</dbReference>
<gene>
    <name evidence="17" type="primary">ribF</name>
    <name evidence="17" type="ORF">ISQ64_01535</name>
</gene>
<comment type="catalytic activity">
    <reaction evidence="14 15">
        <text>FMN + ATP + H(+) = FAD + diphosphate</text>
        <dbReference type="Rhea" id="RHEA:17237"/>
        <dbReference type="ChEBI" id="CHEBI:15378"/>
        <dbReference type="ChEBI" id="CHEBI:30616"/>
        <dbReference type="ChEBI" id="CHEBI:33019"/>
        <dbReference type="ChEBI" id="CHEBI:57692"/>
        <dbReference type="ChEBI" id="CHEBI:58210"/>
        <dbReference type="EC" id="2.7.7.2"/>
    </reaction>
</comment>
<keyword evidence="11 15" id="KW-0067">ATP-binding</keyword>
<dbReference type="PIRSF" id="PIRSF004491">
    <property type="entry name" value="FAD_Synth"/>
    <property type="match status" value="1"/>
</dbReference>
<evidence type="ECO:0000256" key="10">
    <source>
        <dbReference type="ARBA" id="ARBA00022827"/>
    </source>
</evidence>
<dbReference type="EC" id="2.7.7.2" evidence="15"/>
<keyword evidence="9 15" id="KW-0418">Kinase</keyword>
<evidence type="ECO:0000313" key="17">
    <source>
        <dbReference type="EMBL" id="MBL6818069.1"/>
    </source>
</evidence>